<keyword evidence="5" id="KW-1185">Reference proteome</keyword>
<feature type="compositionally biased region" description="Basic and acidic residues" evidence="2">
    <location>
        <begin position="760"/>
        <end position="785"/>
    </location>
</feature>
<keyword evidence="3" id="KW-1133">Transmembrane helix</keyword>
<dbReference type="InterPro" id="IPR012683">
    <property type="entry name" value="CHP02302_TM"/>
</dbReference>
<keyword evidence="1" id="KW-0175">Coiled coil</keyword>
<dbReference type="EMBL" id="JBIHMM010000004">
    <property type="protein sequence ID" value="MFH0254990.1"/>
    <property type="molecule type" value="Genomic_DNA"/>
</dbReference>
<evidence type="ECO:0000256" key="1">
    <source>
        <dbReference type="SAM" id="Coils"/>
    </source>
</evidence>
<evidence type="ECO:0000313" key="4">
    <source>
        <dbReference type="EMBL" id="MFH0254990.1"/>
    </source>
</evidence>
<keyword evidence="3" id="KW-0472">Membrane</keyword>
<keyword evidence="3" id="KW-0812">Transmembrane</keyword>
<name>A0ABW7I9X7_9RHOB</name>
<dbReference type="Proteomes" id="UP001607157">
    <property type="component" value="Unassembled WGS sequence"/>
</dbReference>
<evidence type="ECO:0000256" key="3">
    <source>
        <dbReference type="SAM" id="Phobius"/>
    </source>
</evidence>
<protein>
    <submittedName>
        <fullName evidence="4">TIGR02302 family protein</fullName>
    </submittedName>
</protein>
<dbReference type="RefSeq" id="WP_377172641.1">
    <property type="nucleotide sequence ID" value="NZ_JBHTJC010000004.1"/>
</dbReference>
<feature type="transmembrane region" description="Helical" evidence="3">
    <location>
        <begin position="161"/>
        <end position="179"/>
    </location>
</feature>
<feature type="compositionally biased region" description="Basic and acidic residues" evidence="2">
    <location>
        <begin position="742"/>
        <end position="753"/>
    </location>
</feature>
<accession>A0ABW7I9X7</accession>
<gene>
    <name evidence="4" type="ORF">ACGRVM_13880</name>
</gene>
<dbReference type="NCBIfam" id="TIGR02302">
    <property type="entry name" value="aProt_lowcomp"/>
    <property type="match status" value="1"/>
</dbReference>
<feature type="compositionally biased region" description="Gly residues" evidence="2">
    <location>
        <begin position="799"/>
        <end position="811"/>
    </location>
</feature>
<feature type="compositionally biased region" description="Basic and acidic residues" evidence="2">
    <location>
        <begin position="721"/>
        <end position="731"/>
    </location>
</feature>
<evidence type="ECO:0000256" key="2">
    <source>
        <dbReference type="SAM" id="MobiDB-lite"/>
    </source>
</evidence>
<proteinExistence type="predicted"/>
<dbReference type="Pfam" id="PF13779">
    <property type="entry name" value="DUF4175"/>
    <property type="match status" value="1"/>
</dbReference>
<feature type="transmembrane region" description="Helical" evidence="3">
    <location>
        <begin position="39"/>
        <end position="58"/>
    </location>
</feature>
<reference evidence="4 5" key="1">
    <citation type="submission" date="2024-10" db="EMBL/GenBank/DDBJ databases">
        <authorList>
            <person name="Yang X.-N."/>
        </authorList>
    </citation>
    <scope>NUCLEOTIDE SEQUENCE [LARGE SCALE GENOMIC DNA]</scope>
    <source>
        <strain evidence="4 5">CAU 1059</strain>
    </source>
</reference>
<organism evidence="4 5">
    <name type="scientific">Roseovarius aquimarinus</name>
    <dbReference type="NCBI Taxonomy" id="1229156"/>
    <lineage>
        <taxon>Bacteria</taxon>
        <taxon>Pseudomonadati</taxon>
        <taxon>Pseudomonadota</taxon>
        <taxon>Alphaproteobacteria</taxon>
        <taxon>Rhodobacterales</taxon>
        <taxon>Roseobacteraceae</taxon>
        <taxon>Roseovarius</taxon>
    </lineage>
</organism>
<feature type="compositionally biased region" description="Gly residues" evidence="2">
    <location>
        <begin position="668"/>
        <end position="698"/>
    </location>
</feature>
<feature type="transmembrane region" description="Helical" evidence="3">
    <location>
        <begin position="70"/>
        <end position="91"/>
    </location>
</feature>
<feature type="region of interest" description="Disordered" evidence="2">
    <location>
        <begin position="656"/>
        <end position="840"/>
    </location>
</feature>
<feature type="coiled-coil region" evidence="1">
    <location>
        <begin position="577"/>
        <end position="616"/>
    </location>
</feature>
<sequence length="875" mass="94641">MAQTPNQHAPDSHEAVRQRLRGPLSLTWAGLLAERLVRAFWPLWTLMIGCGAALMLGWQDLFSFEVTAAAAIAACLGALALLVVGVSGFRWPRRAEALARLDAGLPGRPLQALGDAQAIGRGDAASEALWQTHLERMQKAAASARAPRPDLRIARLDRFGLRYIALLGLVVAVMFGSVLRIGAPAQMLPGGAAGLATGPAWEGWIEPPVYTGLPTLYLADQGERIEVPEGSRVMVRLYGELGALALSETVSGRTDDLGAATDPAQGFDVTQDGTLAIDGPGGRTWDIRAVPDTAPSAEVLAEGAKTTFDGQMSQPYAARDDHGVIGGTARFALDLGAVDRRHGLAAEPEPREPITLDLPLPITGSRTEFTEALVENLSEHPWAHMPMTLTIEVEDAAGQTGASAPMPMDLPARRFFDPVAAALIEQRRDLLWSRDNATRVAQVIRAVSYKPEEKLFRDPADFLKLRTILRRLEASLEGGLDAETRDELAAALWDLAVTMEDGDIGDALERMREAQERLSEAMRNGASEDEVARLMQELRDATDDYLRQKSQQAQREDETDQRDMGDREMTMLSQQDLQDMMDRIQELMQEGRMAEAEEALRQFQEMMENLRVTEGQPGQGEGSPGQQAMEGLADTLRQQQGLSDQAFRDLQEQFNPGARAGESQGNEGRNGGQGRGQSHEGQGGQGEAQGGEGEGNPQGEGQQRQSGQGGGQPGDLAARQEALRQELERQRGSLPGSGAATEEARGALDRAGEAMDGAEEALRGDDLAEAIDRQAEAMDALRDGMRSLGEAMAEQQGERQGGQGQAQGATGGQQSDPLGRTPGQGDRAGTDGNLLQGEDVYRRARELLEELRRRSGEGARPEVERDYLERLLERF</sequence>
<feature type="region of interest" description="Disordered" evidence="2">
    <location>
        <begin position="546"/>
        <end position="567"/>
    </location>
</feature>
<evidence type="ECO:0000313" key="5">
    <source>
        <dbReference type="Proteomes" id="UP001607157"/>
    </source>
</evidence>
<comment type="caution">
    <text evidence="4">The sequence shown here is derived from an EMBL/GenBank/DDBJ whole genome shotgun (WGS) entry which is preliminary data.</text>
</comment>